<comment type="caution">
    <text evidence="1">The sequence shown here is derived from an EMBL/GenBank/DDBJ whole genome shotgun (WGS) entry which is preliminary data.</text>
</comment>
<sequence length="222" mass="25576">MESQNSKQNSGAQLTYTVTQETRDQNRTYTLASETDETVARRPSLPSTVPTVLDPELISVCGCLINGDSDSFEDNDYLKEKRKRFENNFRIESYLRERRIPELIRFILAKIMVDRPRTVSMYIGDLLDQCMLFRAGYCKAPVLFEERHLEAVVKSFDPCNRGWMTTGQVRRAFTTLGLTPKSNLEVKTSTQEVLEILRETQERELLLLLSAGTDMEDKIFDD</sequence>
<dbReference type="Proteomes" id="UP001231649">
    <property type="component" value="Chromosome 4"/>
</dbReference>
<keyword evidence="2" id="KW-1185">Reference proteome</keyword>
<name>A0ACC2QG85_9NEOP</name>
<accession>A0ACC2QG85</accession>
<organism evidence="1 2">
    <name type="scientific">Mythimna loreyi</name>
    <dbReference type="NCBI Taxonomy" id="667449"/>
    <lineage>
        <taxon>Eukaryota</taxon>
        <taxon>Metazoa</taxon>
        <taxon>Ecdysozoa</taxon>
        <taxon>Arthropoda</taxon>
        <taxon>Hexapoda</taxon>
        <taxon>Insecta</taxon>
        <taxon>Pterygota</taxon>
        <taxon>Neoptera</taxon>
        <taxon>Endopterygota</taxon>
        <taxon>Lepidoptera</taxon>
        <taxon>Glossata</taxon>
        <taxon>Ditrysia</taxon>
        <taxon>Noctuoidea</taxon>
        <taxon>Noctuidae</taxon>
        <taxon>Noctuinae</taxon>
        <taxon>Hadenini</taxon>
        <taxon>Mythimna</taxon>
    </lineage>
</organism>
<reference evidence="1" key="1">
    <citation type="submission" date="2023-03" db="EMBL/GenBank/DDBJ databases">
        <title>Chromosome-level genomes of two armyworms, Mythimna separata and Mythimna loreyi, provide insights into the biosynthesis and reception of sex pheromones.</title>
        <authorList>
            <person name="Zhao H."/>
        </authorList>
    </citation>
    <scope>NUCLEOTIDE SEQUENCE</scope>
    <source>
        <strain evidence="1">BeijingLab</strain>
    </source>
</reference>
<protein>
    <submittedName>
        <fullName evidence="1">Uncharacterized protein</fullName>
    </submittedName>
</protein>
<gene>
    <name evidence="1" type="ORF">PYW08_013512</name>
</gene>
<evidence type="ECO:0000313" key="1">
    <source>
        <dbReference type="EMBL" id="KAJ8716227.1"/>
    </source>
</evidence>
<proteinExistence type="predicted"/>
<dbReference type="EMBL" id="CM056780">
    <property type="protein sequence ID" value="KAJ8716227.1"/>
    <property type="molecule type" value="Genomic_DNA"/>
</dbReference>
<evidence type="ECO:0000313" key="2">
    <source>
        <dbReference type="Proteomes" id="UP001231649"/>
    </source>
</evidence>